<evidence type="ECO:0000256" key="2">
    <source>
        <dbReference type="RuleBase" id="RU003719"/>
    </source>
</evidence>
<evidence type="ECO:0000313" key="5">
    <source>
        <dbReference type="EMBL" id="JAC63195.1"/>
    </source>
</evidence>
<dbReference type="InterPro" id="IPR006139">
    <property type="entry name" value="D-isomer_2_OHA_DH_cat_dom"/>
</dbReference>
<dbReference type="Gene3D" id="3.40.50.720">
    <property type="entry name" value="NAD(P)-binding Rossmann-like Domain"/>
    <property type="match status" value="2"/>
</dbReference>
<dbReference type="Pfam" id="PF02826">
    <property type="entry name" value="2-Hacid_dh_C"/>
    <property type="match status" value="1"/>
</dbReference>
<dbReference type="InterPro" id="IPR050223">
    <property type="entry name" value="D-isomer_2-hydroxyacid_DH"/>
</dbReference>
<dbReference type="GO" id="GO:0008465">
    <property type="term" value="F:hydroxypyruvate reductase (NADH) activity"/>
    <property type="evidence" value="ECO:0007669"/>
    <property type="project" value="TreeGrafter"/>
</dbReference>
<dbReference type="GO" id="GO:0005829">
    <property type="term" value="C:cytosol"/>
    <property type="evidence" value="ECO:0007669"/>
    <property type="project" value="TreeGrafter"/>
</dbReference>
<dbReference type="InterPro" id="IPR029753">
    <property type="entry name" value="D-isomer_DH_CS"/>
</dbReference>
<dbReference type="FunFam" id="3.40.50.720:FF:000026">
    <property type="entry name" value="Glyoxylate/hydroxypyruvate reductase B"/>
    <property type="match status" value="1"/>
</dbReference>
<evidence type="ECO:0000256" key="1">
    <source>
        <dbReference type="ARBA" id="ARBA00023002"/>
    </source>
</evidence>
<dbReference type="PANTHER" id="PTHR10996:SF277">
    <property type="entry name" value="GLYOXYLATE REDUCTASE_HYDROXYPYRUVATE REDUCTASE"/>
    <property type="match status" value="1"/>
</dbReference>
<evidence type="ECO:0000259" key="3">
    <source>
        <dbReference type="Pfam" id="PF00389"/>
    </source>
</evidence>
<dbReference type="InterPro" id="IPR036291">
    <property type="entry name" value="NAD(P)-bd_dom_sf"/>
</dbReference>
<dbReference type="EMBL" id="GBEZ01023714">
    <property type="protein sequence ID" value="JAC63195.1"/>
    <property type="molecule type" value="Transcribed_RNA"/>
</dbReference>
<dbReference type="PROSITE" id="PS00671">
    <property type="entry name" value="D_2_HYDROXYACID_DH_3"/>
    <property type="match status" value="1"/>
</dbReference>
<dbReference type="GO" id="GO:0051287">
    <property type="term" value="F:NAD binding"/>
    <property type="evidence" value="ECO:0007669"/>
    <property type="project" value="InterPro"/>
</dbReference>
<comment type="similarity">
    <text evidence="2">Belongs to the D-isomer specific 2-hydroxyacid dehydrogenase family.</text>
</comment>
<dbReference type="GO" id="GO:0030267">
    <property type="term" value="F:glyoxylate reductase (NADPH) activity"/>
    <property type="evidence" value="ECO:0007669"/>
    <property type="project" value="TreeGrafter"/>
</dbReference>
<proteinExistence type="inferred from homology"/>
<organism evidence="5">
    <name type="scientific">Tetraselmis sp. GSL018</name>
    <dbReference type="NCBI Taxonomy" id="582737"/>
    <lineage>
        <taxon>Eukaryota</taxon>
        <taxon>Viridiplantae</taxon>
        <taxon>Chlorophyta</taxon>
        <taxon>core chlorophytes</taxon>
        <taxon>Chlorodendrophyceae</taxon>
        <taxon>Chlorodendrales</taxon>
        <taxon>Chlorodendraceae</taxon>
        <taxon>Tetraselmis</taxon>
    </lineage>
</organism>
<feature type="domain" description="D-isomer specific 2-hydroxyacid dehydrogenase catalytic" evidence="3">
    <location>
        <begin position="78"/>
        <end position="397"/>
    </location>
</feature>
<dbReference type="InterPro" id="IPR006140">
    <property type="entry name" value="D-isomer_DH_NAD-bd"/>
</dbReference>
<gene>
    <name evidence="5" type="ORF">TSPGSL018_21244</name>
</gene>
<dbReference type="SUPFAM" id="SSF51735">
    <property type="entry name" value="NAD(P)-binding Rossmann-fold domains"/>
    <property type="match status" value="1"/>
</dbReference>
<sequence>TLHSGKQIFRCFSSVKTLSFRRNWSRKCHLRLLPIGFPKTEPLVSVRQICFKHGITVHAATSFDNSTVMRIVVGTVLPKRGLELLEEWSRTRDDCELWVWPHEEQIPRDTLLKEVSGAHYLLISLRERVDIELLEAAGPQLRAISTFSVGFDHVDVAACKEKGIIVGNTPGVLTETTADTAFALLMATARRVPEAVDAVKSGAWSDWRPEWMCGKDVHSSTIGIIGLGRIGLAFARRASGFGCRILYSGRSRKLEAENELLSRGCREVLFVSQNDLLEQSDFVVPMCSLNEETRGMFNSEIFEKMKNDAIFVNITRGGVVNQDDLYDALSRGIIRAAGLDVTTPEPLPPQDKLLTLANCVVFPHIGSASFETRQRMSELAVENILQAAGGKEVQNKVV</sequence>
<dbReference type="Pfam" id="PF00389">
    <property type="entry name" value="2-Hacid_dh"/>
    <property type="match status" value="1"/>
</dbReference>
<feature type="domain" description="D-isomer specific 2-hydroxyacid dehydrogenase NAD-binding" evidence="4">
    <location>
        <begin position="182"/>
        <end position="366"/>
    </location>
</feature>
<keyword evidence="1 2" id="KW-0560">Oxidoreductase</keyword>
<dbReference type="SUPFAM" id="SSF52283">
    <property type="entry name" value="Formate/glycerate dehydrogenase catalytic domain-like"/>
    <property type="match status" value="1"/>
</dbReference>
<protein>
    <submittedName>
        <fullName evidence="5">Glyoxylate reductase (NADP+)</fullName>
    </submittedName>
</protein>
<evidence type="ECO:0000259" key="4">
    <source>
        <dbReference type="Pfam" id="PF02826"/>
    </source>
</evidence>
<dbReference type="CDD" id="cd05301">
    <property type="entry name" value="GDH"/>
    <property type="match status" value="1"/>
</dbReference>
<dbReference type="PANTHER" id="PTHR10996">
    <property type="entry name" value="2-HYDROXYACID DEHYDROGENASE-RELATED"/>
    <property type="match status" value="1"/>
</dbReference>
<feature type="non-terminal residue" evidence="5">
    <location>
        <position position="1"/>
    </location>
</feature>
<accession>A0A061QXN0</accession>
<name>A0A061QXN0_9CHLO</name>
<reference evidence="5" key="1">
    <citation type="submission" date="2014-05" db="EMBL/GenBank/DDBJ databases">
        <title>The transcriptome of the halophilic microalga Tetraselmis sp. GSL018 isolated from the Great Salt Lake, Utah.</title>
        <authorList>
            <person name="Jinkerson R.E."/>
            <person name="D'Adamo S."/>
            <person name="Posewitz M.C."/>
        </authorList>
    </citation>
    <scope>NUCLEOTIDE SEQUENCE</scope>
    <source>
        <strain evidence="5">GSL018</strain>
    </source>
</reference>
<dbReference type="AlphaFoldDB" id="A0A061QXN0"/>